<dbReference type="HAMAP" id="MF_01161">
    <property type="entry name" value="tRNA_Ile_lys_synt"/>
    <property type="match status" value="1"/>
</dbReference>
<dbReference type="CDD" id="cd01992">
    <property type="entry name" value="TilS_N"/>
    <property type="match status" value="1"/>
</dbReference>
<keyword evidence="3" id="KW-0547">Nucleotide-binding</keyword>
<feature type="domain" description="tRNA(Ile)-lysidine/2-thiocytidine synthase N-terminal" evidence="7">
    <location>
        <begin position="37"/>
        <end position="217"/>
    </location>
</feature>
<evidence type="ECO:0000256" key="2">
    <source>
        <dbReference type="ARBA" id="ARBA00022694"/>
    </source>
</evidence>
<dbReference type="PANTHER" id="PTHR43033:SF1">
    <property type="entry name" value="TRNA(ILE)-LYSIDINE SYNTHASE-RELATED"/>
    <property type="match status" value="1"/>
</dbReference>
<dbReference type="InterPro" id="IPR012795">
    <property type="entry name" value="tRNA_Ile_lys_synt_N"/>
</dbReference>
<evidence type="ECO:0000256" key="3">
    <source>
        <dbReference type="ARBA" id="ARBA00022741"/>
    </source>
</evidence>
<comment type="catalytic activity">
    <reaction evidence="5 6">
        <text>cytidine(34) in tRNA(Ile2) + L-lysine + ATP = lysidine(34) in tRNA(Ile2) + AMP + diphosphate + H(+)</text>
        <dbReference type="Rhea" id="RHEA:43744"/>
        <dbReference type="Rhea" id="RHEA-COMP:10625"/>
        <dbReference type="Rhea" id="RHEA-COMP:10670"/>
        <dbReference type="ChEBI" id="CHEBI:15378"/>
        <dbReference type="ChEBI" id="CHEBI:30616"/>
        <dbReference type="ChEBI" id="CHEBI:32551"/>
        <dbReference type="ChEBI" id="CHEBI:33019"/>
        <dbReference type="ChEBI" id="CHEBI:82748"/>
        <dbReference type="ChEBI" id="CHEBI:83665"/>
        <dbReference type="ChEBI" id="CHEBI:456215"/>
        <dbReference type="EC" id="6.3.4.19"/>
    </reaction>
</comment>
<dbReference type="GO" id="GO:0006400">
    <property type="term" value="P:tRNA modification"/>
    <property type="evidence" value="ECO:0007669"/>
    <property type="project" value="UniProtKB-UniRule"/>
</dbReference>
<dbReference type="GO" id="GO:0005524">
    <property type="term" value="F:ATP binding"/>
    <property type="evidence" value="ECO:0007669"/>
    <property type="project" value="UniProtKB-KW"/>
</dbReference>
<evidence type="ECO:0000256" key="6">
    <source>
        <dbReference type="HAMAP-Rule" id="MF_01161"/>
    </source>
</evidence>
<evidence type="ECO:0000256" key="1">
    <source>
        <dbReference type="ARBA" id="ARBA00022598"/>
    </source>
</evidence>
<dbReference type="EMBL" id="BDFE01000016">
    <property type="protein sequence ID" value="GAU08983.1"/>
    <property type="molecule type" value="Genomic_DNA"/>
</dbReference>
<dbReference type="STRING" id="1592317.DPF_1702"/>
<sequence>MTTWRLQDLPPKWAHFCLGIERFVTKELNVRLQDTTLVIAYSTGVDSTALLYIFHMLAPRLHLRLVGANLDHGLRPEAAREQQIARQTCSQLGIPLECARRDIASLARQQSLGLEETGRLERYRFLEAVRAKHNADFILTAHQADDLAEDVLMRLIRGVGWPGLAGMAGVDQDRHLVRPLLQTPKQVLEQFLTHLGITWEKDASNADPSFLRNRVRSTILPLFLQENPGFLKTVYQLWQCGQADRSFWDQRLAQHLQGRKQYIPSSLAGLDKAERCRLIKHVLESMGPGQPLAESISRLDALWQNRATGKTVQFPGDKTATITRDGIEFSWKP</sequence>
<evidence type="ECO:0000313" key="9">
    <source>
        <dbReference type="Proteomes" id="UP000095200"/>
    </source>
</evidence>
<dbReference type="RefSeq" id="WP_069859067.1">
    <property type="nucleotide sequence ID" value="NZ_BDFE01000016.1"/>
</dbReference>
<dbReference type="Pfam" id="PF01171">
    <property type="entry name" value="ATP_bind_3"/>
    <property type="match status" value="1"/>
</dbReference>
<comment type="similarity">
    <text evidence="6">Belongs to the tRNA(Ile)-lysidine synthase family.</text>
</comment>
<keyword evidence="9" id="KW-1185">Reference proteome</keyword>
<comment type="function">
    <text evidence="6">Ligates lysine onto the cytidine present at position 34 of the AUA codon-specific tRNA(Ile) that contains the anticodon CAU, in an ATP-dependent manner. Cytidine is converted to lysidine, thus changing the amino acid specificity of the tRNA from methionine to isoleucine.</text>
</comment>
<evidence type="ECO:0000259" key="7">
    <source>
        <dbReference type="Pfam" id="PF01171"/>
    </source>
</evidence>
<dbReference type="InterPro" id="IPR014729">
    <property type="entry name" value="Rossmann-like_a/b/a_fold"/>
</dbReference>
<dbReference type="SUPFAM" id="SSF52402">
    <property type="entry name" value="Adenine nucleotide alpha hydrolases-like"/>
    <property type="match status" value="1"/>
</dbReference>
<protein>
    <recommendedName>
        <fullName evidence="6">tRNA(Ile)-lysidine synthase</fullName>
        <ecNumber evidence="6">6.3.4.19</ecNumber>
    </recommendedName>
    <alternativeName>
        <fullName evidence="6">tRNA(Ile)-2-lysyl-cytidine synthase</fullName>
    </alternativeName>
    <alternativeName>
        <fullName evidence="6">tRNA(Ile)-lysidine synthetase</fullName>
    </alternativeName>
</protein>
<comment type="caution">
    <text evidence="6">Lacks conserved residue(s) required for the propagation of feature annotation.</text>
</comment>
<evidence type="ECO:0000256" key="4">
    <source>
        <dbReference type="ARBA" id="ARBA00022840"/>
    </source>
</evidence>
<dbReference type="NCBIfam" id="TIGR02432">
    <property type="entry name" value="lysidine_TilS_N"/>
    <property type="match status" value="1"/>
</dbReference>
<evidence type="ECO:0000256" key="5">
    <source>
        <dbReference type="ARBA" id="ARBA00048539"/>
    </source>
</evidence>
<name>A0A194AI30_9BACT</name>
<comment type="caution">
    <text evidence="8">The sequence shown here is derived from an EMBL/GenBank/DDBJ whole genome shotgun (WGS) entry which is preliminary data.</text>
</comment>
<proteinExistence type="inferred from homology"/>
<dbReference type="PANTHER" id="PTHR43033">
    <property type="entry name" value="TRNA(ILE)-LYSIDINE SYNTHASE-RELATED"/>
    <property type="match status" value="1"/>
</dbReference>
<dbReference type="EC" id="6.3.4.19" evidence="6"/>
<keyword evidence="2 6" id="KW-0819">tRNA processing</keyword>
<organism evidence="8 9">
    <name type="scientific">Desulfoplanes formicivorans</name>
    <dbReference type="NCBI Taxonomy" id="1592317"/>
    <lineage>
        <taxon>Bacteria</taxon>
        <taxon>Pseudomonadati</taxon>
        <taxon>Thermodesulfobacteriota</taxon>
        <taxon>Desulfovibrionia</taxon>
        <taxon>Desulfovibrionales</taxon>
        <taxon>Desulfoplanaceae</taxon>
        <taxon>Desulfoplanes</taxon>
    </lineage>
</organism>
<reference evidence="9" key="1">
    <citation type="submission" date="2016-06" db="EMBL/GenBank/DDBJ databases">
        <title>Draft genome sequence of Desulfoplanes formicivorans strain Pf12B.</title>
        <authorList>
            <person name="Watanabe M."/>
            <person name="Kojima H."/>
            <person name="Fukui M."/>
        </authorList>
    </citation>
    <scope>NUCLEOTIDE SEQUENCE [LARGE SCALE GENOMIC DNA]</scope>
    <source>
        <strain evidence="9">Pf12B</strain>
    </source>
</reference>
<keyword evidence="4" id="KW-0067">ATP-binding</keyword>
<dbReference type="AlphaFoldDB" id="A0A194AI30"/>
<comment type="subcellular location">
    <subcellularLocation>
        <location evidence="6">Cytoplasm</location>
    </subcellularLocation>
</comment>
<dbReference type="GO" id="GO:0032267">
    <property type="term" value="F:tRNA(Ile)-lysidine synthase activity"/>
    <property type="evidence" value="ECO:0007669"/>
    <property type="project" value="UniProtKB-EC"/>
</dbReference>
<dbReference type="Gene3D" id="3.40.50.620">
    <property type="entry name" value="HUPs"/>
    <property type="match status" value="1"/>
</dbReference>
<evidence type="ECO:0000313" key="8">
    <source>
        <dbReference type="EMBL" id="GAU08983.1"/>
    </source>
</evidence>
<dbReference type="GO" id="GO:0005737">
    <property type="term" value="C:cytoplasm"/>
    <property type="evidence" value="ECO:0007669"/>
    <property type="project" value="UniProtKB-SubCell"/>
</dbReference>
<gene>
    <name evidence="6" type="primary">tilS</name>
    <name evidence="8" type="ORF">DPF_1702</name>
</gene>
<accession>A0A194AI30</accession>
<keyword evidence="6" id="KW-0963">Cytoplasm</keyword>
<keyword evidence="1 6" id="KW-0436">Ligase</keyword>
<dbReference type="OrthoDB" id="9807403at2"/>
<dbReference type="InterPro" id="IPR012094">
    <property type="entry name" value="tRNA_Ile_lys_synt"/>
</dbReference>
<dbReference type="Proteomes" id="UP000095200">
    <property type="component" value="Unassembled WGS sequence"/>
</dbReference>
<dbReference type="InterPro" id="IPR011063">
    <property type="entry name" value="TilS/TtcA_N"/>
</dbReference>